<organism evidence="2">
    <name type="scientific">Candidatus Iainarchaeum sp</name>
    <dbReference type="NCBI Taxonomy" id="3101447"/>
    <lineage>
        <taxon>Archaea</taxon>
        <taxon>Candidatus Iainarchaeota</taxon>
        <taxon>Candidatus Iainarchaeia</taxon>
        <taxon>Candidatus Iainarchaeales</taxon>
        <taxon>Candidatus Iainarchaeaceae</taxon>
        <taxon>Candidatus Iainarchaeum</taxon>
    </lineage>
</organism>
<name>A0A7T9DJT3_9ARCH</name>
<evidence type="ECO:0000256" key="1">
    <source>
        <dbReference type="SAM" id="Phobius"/>
    </source>
</evidence>
<dbReference type="AlphaFoldDB" id="A0A7T9DJT3"/>
<keyword evidence="1" id="KW-0812">Transmembrane</keyword>
<reference evidence="2" key="1">
    <citation type="submission" date="2020-11" db="EMBL/GenBank/DDBJ databases">
        <title>Connecting structure to function with the recovery of over 1000 high-quality activated sludge metagenome-assembled genomes encoding full-length rRNA genes using long-read sequencing.</title>
        <authorList>
            <person name="Singleton C.M."/>
            <person name="Petriglieri F."/>
            <person name="Kristensen J.M."/>
            <person name="Kirkegaard R.H."/>
            <person name="Michaelsen T.Y."/>
            <person name="Andersen M.H."/>
            <person name="Karst S.M."/>
            <person name="Dueholm M.S."/>
            <person name="Nielsen P.H."/>
            <person name="Albertsen M."/>
        </authorList>
    </citation>
    <scope>NUCLEOTIDE SEQUENCE</scope>
    <source>
        <strain evidence="2">Fred_18-Q3-R57-64_BAT3C.431</strain>
    </source>
</reference>
<feature type="transmembrane region" description="Helical" evidence="1">
    <location>
        <begin position="9"/>
        <end position="28"/>
    </location>
</feature>
<dbReference type="EMBL" id="CP064981">
    <property type="protein sequence ID" value="QQR92639.1"/>
    <property type="molecule type" value="Genomic_DNA"/>
</dbReference>
<sequence>MRGGTMKGFFSTVVVGMAVILLIAIFYAQQSQLTSEQETTRSLLVQQALSKEWFLARQAYSQFASDAIAETVDVQLNGPFNAGSCPNGPLGADFAAAVATRWNDVNVFLQQHADVNCSASISAGLESNACGIACAPFGELRSQQDVFVSLVCTKDAQGTLHQLAYPFTLNKRIELSWDSLTSTCRVIVSDNIPSAPIVEVSHVLT</sequence>
<accession>A0A7T9DJT3</accession>
<keyword evidence="1" id="KW-0472">Membrane</keyword>
<proteinExistence type="predicted"/>
<keyword evidence="1" id="KW-1133">Transmembrane helix</keyword>
<evidence type="ECO:0000313" key="2">
    <source>
        <dbReference type="EMBL" id="QQR92639.1"/>
    </source>
</evidence>
<dbReference type="Proteomes" id="UP000596004">
    <property type="component" value="Chromosome"/>
</dbReference>
<gene>
    <name evidence="2" type="ORF">IPJ89_00125</name>
</gene>
<protein>
    <submittedName>
        <fullName evidence="2">Uncharacterized protein</fullName>
    </submittedName>
</protein>